<reference evidence="3 4" key="1">
    <citation type="submission" date="2019-01" db="EMBL/GenBank/DDBJ databases">
        <title>Sequencing of cultivated peanut Arachis hypogaea provides insights into genome evolution and oil improvement.</title>
        <authorList>
            <person name="Chen X."/>
        </authorList>
    </citation>
    <scope>NUCLEOTIDE SEQUENCE [LARGE SCALE GENOMIC DNA]</scope>
    <source>
        <strain evidence="4">cv. Fuhuasheng</strain>
        <tissue evidence="3">Leaves</tissue>
    </source>
</reference>
<proteinExistence type="inferred from homology"/>
<dbReference type="Pfam" id="PF11250">
    <property type="entry name" value="FAF"/>
    <property type="match status" value="1"/>
</dbReference>
<name>A0A445E960_ARAHY</name>
<accession>A0A445E960</accession>
<comment type="similarity">
    <text evidence="1">Belongs to the fantastic four family.</text>
</comment>
<organism evidence="3 4">
    <name type="scientific">Arachis hypogaea</name>
    <name type="common">Peanut</name>
    <dbReference type="NCBI Taxonomy" id="3818"/>
    <lineage>
        <taxon>Eukaryota</taxon>
        <taxon>Viridiplantae</taxon>
        <taxon>Streptophyta</taxon>
        <taxon>Embryophyta</taxon>
        <taxon>Tracheophyta</taxon>
        <taxon>Spermatophyta</taxon>
        <taxon>Magnoliopsida</taxon>
        <taxon>eudicotyledons</taxon>
        <taxon>Gunneridae</taxon>
        <taxon>Pentapetalae</taxon>
        <taxon>rosids</taxon>
        <taxon>fabids</taxon>
        <taxon>Fabales</taxon>
        <taxon>Fabaceae</taxon>
        <taxon>Papilionoideae</taxon>
        <taxon>50 kb inversion clade</taxon>
        <taxon>dalbergioids sensu lato</taxon>
        <taxon>Dalbergieae</taxon>
        <taxon>Pterocarpus clade</taxon>
        <taxon>Arachis</taxon>
    </lineage>
</organism>
<comment type="caution">
    <text evidence="3">The sequence shown here is derived from an EMBL/GenBank/DDBJ whole genome shotgun (WGS) entry which is preliminary data.</text>
</comment>
<sequence>MKMSKEDSSEEGGKCTWSFIESLSNNSHCGNKDEDNVYVLPKSKCSSSSMLSAKSLEMCTENLGCESGSKSKGDEMSLFSLENNSNGFVENSNGFMENSNTSVKVDTNCFEPNKRLNNNNKCGNNFPPPLTSITDFGGLHVRPRRENGRLILEAVTTPSQPYFRAERSEGRLRLSLFESVESNCGDDDGVEEEEEVVEEEEEVETLNNEACVDGEELEKCVGCVDDEIGIPTKFRTPTRCKASGRNRDIFSDAYFEFPPFSLCL</sequence>
<dbReference type="Proteomes" id="UP000289738">
    <property type="component" value="Chromosome A02"/>
</dbReference>
<dbReference type="AlphaFoldDB" id="A0A445E960"/>
<feature type="domain" description="FAF" evidence="2">
    <location>
        <begin position="125"/>
        <end position="176"/>
    </location>
</feature>
<evidence type="ECO:0000313" key="3">
    <source>
        <dbReference type="EMBL" id="RYR71873.1"/>
    </source>
</evidence>
<dbReference type="EMBL" id="SDMP01000002">
    <property type="protein sequence ID" value="RYR71873.1"/>
    <property type="molecule type" value="Genomic_DNA"/>
</dbReference>
<dbReference type="PANTHER" id="PTHR33155:SF8">
    <property type="entry name" value="PROTEIN FANTASTIC FOUR 1"/>
    <property type="match status" value="1"/>
</dbReference>
<dbReference type="InterPro" id="IPR046431">
    <property type="entry name" value="FAF_dom"/>
</dbReference>
<keyword evidence="4" id="KW-1185">Reference proteome</keyword>
<dbReference type="STRING" id="3818.A0A445E960"/>
<dbReference type="InterPro" id="IPR021410">
    <property type="entry name" value="FAF"/>
</dbReference>
<protein>
    <recommendedName>
        <fullName evidence="2">FAF domain-containing protein</fullName>
    </recommendedName>
</protein>
<gene>
    <name evidence="3" type="ORF">Ahy_A02g006081</name>
</gene>
<evidence type="ECO:0000313" key="4">
    <source>
        <dbReference type="Proteomes" id="UP000289738"/>
    </source>
</evidence>
<dbReference type="PANTHER" id="PTHR33155">
    <property type="entry name" value="FANTASTIC FOUR-LIKE PROTEIN (DUF3049)"/>
    <property type="match status" value="1"/>
</dbReference>
<evidence type="ECO:0000259" key="2">
    <source>
        <dbReference type="Pfam" id="PF11250"/>
    </source>
</evidence>
<evidence type="ECO:0000256" key="1">
    <source>
        <dbReference type="ARBA" id="ARBA00008690"/>
    </source>
</evidence>